<dbReference type="PANTHER" id="PTHR24346">
    <property type="entry name" value="MAP/MICROTUBULE AFFINITY-REGULATING KINASE"/>
    <property type="match status" value="1"/>
</dbReference>
<evidence type="ECO:0000313" key="7">
    <source>
        <dbReference type="Proteomes" id="UP000799757"/>
    </source>
</evidence>
<feature type="region of interest" description="Disordered" evidence="4">
    <location>
        <begin position="776"/>
        <end position="798"/>
    </location>
</feature>
<name>A0A6A6XGX1_9PLEO</name>
<dbReference type="PROSITE" id="PS50011">
    <property type="entry name" value="PROTEIN_KINASE_DOM"/>
    <property type="match status" value="1"/>
</dbReference>
<dbReference type="SMART" id="SM00220">
    <property type="entry name" value="S_TKc"/>
    <property type="match status" value="1"/>
</dbReference>
<dbReference type="GO" id="GO:0005524">
    <property type="term" value="F:ATP binding"/>
    <property type="evidence" value="ECO:0007669"/>
    <property type="project" value="UniProtKB-UniRule"/>
</dbReference>
<keyword evidence="2 3" id="KW-0067">ATP-binding</keyword>
<proteinExistence type="predicted"/>
<gene>
    <name evidence="6" type="ORF">K505DRAFT_348473</name>
</gene>
<dbReference type="InterPro" id="IPR008271">
    <property type="entry name" value="Ser/Thr_kinase_AS"/>
</dbReference>
<dbReference type="EMBL" id="MU001853">
    <property type="protein sequence ID" value="KAF2795611.1"/>
    <property type="molecule type" value="Genomic_DNA"/>
</dbReference>
<dbReference type="Pfam" id="PF00069">
    <property type="entry name" value="Pkinase"/>
    <property type="match status" value="1"/>
</dbReference>
<dbReference type="FunFam" id="1.10.510.10:FF:000434">
    <property type="entry name" value="Serine/threonine protein kinase"/>
    <property type="match status" value="1"/>
</dbReference>
<feature type="compositionally biased region" description="Low complexity" evidence="4">
    <location>
        <begin position="612"/>
        <end position="622"/>
    </location>
</feature>
<feature type="compositionally biased region" description="Low complexity" evidence="4">
    <location>
        <begin position="733"/>
        <end position="747"/>
    </location>
</feature>
<evidence type="ECO:0000256" key="3">
    <source>
        <dbReference type="PROSITE-ProRule" id="PRU10141"/>
    </source>
</evidence>
<dbReference type="GO" id="GO:0005737">
    <property type="term" value="C:cytoplasm"/>
    <property type="evidence" value="ECO:0007669"/>
    <property type="project" value="TreeGrafter"/>
</dbReference>
<sequence>MQSNLRAQAELQAQRKKQLANSYKQLLDEFSANDLQTVGNYTLGRLIGKGSFGKVYLASHKLTNGSKVVLKSAKKDDANLAREIHHHRQFLHPHIARLHEVIVTESLVWLVLEYCPGDELYNYLLDKGPIEPAKVQKIFTQLVGAVSYVHNKSCVHRDLKLENILLDKNENVKLVDFGFTREYEGKSNYLQTWCGTVCYSAPEMLKGERYAGEKVDVWSLGIILYALLVGELPFDDDDEMVTKMKILKEEPVYPENFPAQAKDLCQILLSKRPILRPSLADILQNPWLAEHAPRQQEILKLQQPAPFTTELEKEVLQRMRAAGVDIDMVIENVLAQRCDALAGWWGLLLEKEERKAKRRERRRREREAEAKSLRRLSAASSRLDKLAPTIRETDEEGLHSPLMGDPPKGRGRALKRTSMHGAPSDLPQLLESGSTPEPDSDRPPPPIEKDHIRSSNSSSRPPPPPKEIDRRRSRSSMLQVVSNNPDLLHPNGFVPKRRRKYQQPFINHLASLRNWIKETSKRARSPGGSKASSAKSPTISASKSPDSRRRLSTANRSQGGLHAHPTTPSTHIAARPRVSTHGSGTRPSVSPAPLTPRGSYRRTSGGLRGRKSTSSSVSSIRSMPHHHHSHSKASSTSSASITSPTVSVTGHKTKSPHSSVKVLPATPTNSTFPSNIRVVRGPLSEGGAAFGTVPPPSPGLVFAKRKRSPFKGPMLNLNTHGSPASRPRGEVTSRSGSVQGRRSGEIMGIEEEDEDEIEEVEEFSPIMKPGEFVVEETTAEADKEEGKPPPLPLPTVKT</sequence>
<evidence type="ECO:0000256" key="1">
    <source>
        <dbReference type="ARBA" id="ARBA00022741"/>
    </source>
</evidence>
<evidence type="ECO:0000313" key="6">
    <source>
        <dbReference type="EMBL" id="KAF2795611.1"/>
    </source>
</evidence>
<feature type="compositionally biased region" description="Pro residues" evidence="4">
    <location>
        <begin position="788"/>
        <end position="798"/>
    </location>
</feature>
<keyword evidence="7" id="KW-1185">Reference proteome</keyword>
<dbReference type="PROSITE" id="PS00108">
    <property type="entry name" value="PROTEIN_KINASE_ST"/>
    <property type="match status" value="1"/>
</dbReference>
<feature type="domain" description="Protein kinase" evidence="5">
    <location>
        <begin position="41"/>
        <end position="288"/>
    </location>
</feature>
<feature type="compositionally biased region" description="Low complexity" evidence="4">
    <location>
        <begin position="525"/>
        <end position="537"/>
    </location>
</feature>
<dbReference type="PANTHER" id="PTHR24346:SF110">
    <property type="entry name" value="NON-SPECIFIC SERINE_THREONINE PROTEIN KINASE"/>
    <property type="match status" value="1"/>
</dbReference>
<dbReference type="GO" id="GO:0004674">
    <property type="term" value="F:protein serine/threonine kinase activity"/>
    <property type="evidence" value="ECO:0007669"/>
    <property type="project" value="TreeGrafter"/>
</dbReference>
<evidence type="ECO:0000256" key="2">
    <source>
        <dbReference type="ARBA" id="ARBA00022840"/>
    </source>
</evidence>
<reference evidence="6" key="1">
    <citation type="journal article" date="2020" name="Stud. Mycol.">
        <title>101 Dothideomycetes genomes: a test case for predicting lifestyles and emergence of pathogens.</title>
        <authorList>
            <person name="Haridas S."/>
            <person name="Albert R."/>
            <person name="Binder M."/>
            <person name="Bloem J."/>
            <person name="Labutti K."/>
            <person name="Salamov A."/>
            <person name="Andreopoulos B."/>
            <person name="Baker S."/>
            <person name="Barry K."/>
            <person name="Bills G."/>
            <person name="Bluhm B."/>
            <person name="Cannon C."/>
            <person name="Castanera R."/>
            <person name="Culley D."/>
            <person name="Daum C."/>
            <person name="Ezra D."/>
            <person name="Gonzalez J."/>
            <person name="Henrissat B."/>
            <person name="Kuo A."/>
            <person name="Liang C."/>
            <person name="Lipzen A."/>
            <person name="Lutzoni F."/>
            <person name="Magnuson J."/>
            <person name="Mondo S."/>
            <person name="Nolan M."/>
            <person name="Ohm R."/>
            <person name="Pangilinan J."/>
            <person name="Park H.-J."/>
            <person name="Ramirez L."/>
            <person name="Alfaro M."/>
            <person name="Sun H."/>
            <person name="Tritt A."/>
            <person name="Yoshinaga Y."/>
            <person name="Zwiers L.-H."/>
            <person name="Turgeon B."/>
            <person name="Goodwin S."/>
            <person name="Spatafora J."/>
            <person name="Crous P."/>
            <person name="Grigoriev I."/>
        </authorList>
    </citation>
    <scope>NUCLEOTIDE SEQUENCE</scope>
    <source>
        <strain evidence="6">CBS 109.77</strain>
    </source>
</reference>
<accession>A0A6A6XGX1</accession>
<keyword evidence="6" id="KW-0808">Transferase</keyword>
<feature type="compositionally biased region" description="Polar residues" evidence="4">
    <location>
        <begin position="475"/>
        <end position="485"/>
    </location>
</feature>
<dbReference type="Gene3D" id="1.10.510.10">
    <property type="entry name" value="Transferase(Phosphotransferase) domain 1"/>
    <property type="match status" value="1"/>
</dbReference>
<feature type="region of interest" description="Disordered" evidence="4">
    <location>
        <begin position="519"/>
        <end position="668"/>
    </location>
</feature>
<feature type="compositionally biased region" description="Low complexity" evidence="4">
    <location>
        <begin position="632"/>
        <end position="649"/>
    </location>
</feature>
<dbReference type="InterPro" id="IPR000719">
    <property type="entry name" value="Prot_kinase_dom"/>
</dbReference>
<feature type="compositionally biased region" description="Basic residues" evidence="4">
    <location>
        <begin position="409"/>
        <end position="418"/>
    </location>
</feature>
<feature type="binding site" evidence="3">
    <location>
        <position position="75"/>
    </location>
    <ligand>
        <name>ATP</name>
        <dbReference type="ChEBI" id="CHEBI:30616"/>
    </ligand>
</feature>
<organism evidence="6 7">
    <name type="scientific">Melanomma pulvis-pyrius CBS 109.77</name>
    <dbReference type="NCBI Taxonomy" id="1314802"/>
    <lineage>
        <taxon>Eukaryota</taxon>
        <taxon>Fungi</taxon>
        <taxon>Dikarya</taxon>
        <taxon>Ascomycota</taxon>
        <taxon>Pezizomycotina</taxon>
        <taxon>Dothideomycetes</taxon>
        <taxon>Pleosporomycetidae</taxon>
        <taxon>Pleosporales</taxon>
        <taxon>Melanommataceae</taxon>
        <taxon>Melanomma</taxon>
    </lineage>
</organism>
<dbReference type="GO" id="GO:0035556">
    <property type="term" value="P:intracellular signal transduction"/>
    <property type="evidence" value="ECO:0007669"/>
    <property type="project" value="TreeGrafter"/>
</dbReference>
<dbReference type="InterPro" id="IPR017441">
    <property type="entry name" value="Protein_kinase_ATP_BS"/>
</dbReference>
<feature type="compositionally biased region" description="Basic and acidic residues" evidence="4">
    <location>
        <begin position="439"/>
        <end position="453"/>
    </location>
</feature>
<dbReference type="AlphaFoldDB" id="A0A6A6XGX1"/>
<keyword evidence="1 3" id="KW-0547">Nucleotide-binding</keyword>
<dbReference type="CDD" id="cd14003">
    <property type="entry name" value="STKc_AMPK-like"/>
    <property type="match status" value="1"/>
</dbReference>
<dbReference type="PROSITE" id="PS00107">
    <property type="entry name" value="PROTEIN_KINASE_ATP"/>
    <property type="match status" value="1"/>
</dbReference>
<evidence type="ECO:0000256" key="4">
    <source>
        <dbReference type="SAM" id="MobiDB-lite"/>
    </source>
</evidence>
<protein>
    <submittedName>
        <fullName evidence="6">Kinase-like protein</fullName>
    </submittedName>
</protein>
<feature type="compositionally biased region" description="Acidic residues" evidence="4">
    <location>
        <begin position="748"/>
        <end position="757"/>
    </location>
</feature>
<keyword evidence="6" id="KW-0418">Kinase</keyword>
<evidence type="ECO:0000259" key="5">
    <source>
        <dbReference type="PROSITE" id="PS50011"/>
    </source>
</evidence>
<dbReference type="Proteomes" id="UP000799757">
    <property type="component" value="Unassembled WGS sequence"/>
</dbReference>
<dbReference type="SUPFAM" id="SSF56112">
    <property type="entry name" value="Protein kinase-like (PK-like)"/>
    <property type="match status" value="1"/>
</dbReference>
<feature type="region of interest" description="Disordered" evidence="4">
    <location>
        <begin position="712"/>
        <end position="757"/>
    </location>
</feature>
<dbReference type="OrthoDB" id="942095at2759"/>
<feature type="region of interest" description="Disordered" evidence="4">
    <location>
        <begin position="355"/>
        <end position="493"/>
    </location>
</feature>
<dbReference type="InterPro" id="IPR011009">
    <property type="entry name" value="Kinase-like_dom_sf"/>
</dbReference>